<dbReference type="STRING" id="109895.A0A507DNV0"/>
<evidence type="ECO:0000259" key="2">
    <source>
        <dbReference type="PROSITE" id="PS50181"/>
    </source>
</evidence>
<sequence>MMMGTTTSSPPQPQQPTRQQPGFDTLPPELLSKIFSYLDADFLACASGVCRLWNEMANSDVIWKHLCATRFPLLRHQPLDLHPRADYARLTPTLTVKEMKGILARRHVRIPRGAVEKTELVQLVKDTKPAGGPRGAWTGKWKSTYIVAELDVGRTRLTVQEFATTHTWHPAQQASLPHPTIAKFQPDG</sequence>
<feature type="domain" description="F-box" evidence="2">
    <location>
        <begin position="20"/>
        <end position="66"/>
    </location>
</feature>
<feature type="region of interest" description="Disordered" evidence="1">
    <location>
        <begin position="1"/>
        <end position="24"/>
    </location>
</feature>
<organism evidence="3 4">
    <name type="scientific">Powellomyces hirtus</name>
    <dbReference type="NCBI Taxonomy" id="109895"/>
    <lineage>
        <taxon>Eukaryota</taxon>
        <taxon>Fungi</taxon>
        <taxon>Fungi incertae sedis</taxon>
        <taxon>Chytridiomycota</taxon>
        <taxon>Chytridiomycota incertae sedis</taxon>
        <taxon>Chytridiomycetes</taxon>
        <taxon>Spizellomycetales</taxon>
        <taxon>Powellomycetaceae</taxon>
        <taxon>Powellomyces</taxon>
    </lineage>
</organism>
<evidence type="ECO:0000313" key="4">
    <source>
        <dbReference type="Proteomes" id="UP000318582"/>
    </source>
</evidence>
<name>A0A507DNV0_9FUNG</name>
<dbReference type="Proteomes" id="UP000318582">
    <property type="component" value="Unassembled WGS sequence"/>
</dbReference>
<dbReference type="GO" id="GO:0019005">
    <property type="term" value="C:SCF ubiquitin ligase complex"/>
    <property type="evidence" value="ECO:0007669"/>
    <property type="project" value="TreeGrafter"/>
</dbReference>
<evidence type="ECO:0000256" key="1">
    <source>
        <dbReference type="SAM" id="MobiDB-lite"/>
    </source>
</evidence>
<accession>A0A507DNV0</accession>
<dbReference type="PANTHER" id="PTHR12874:SF9">
    <property type="entry name" value="F-BOX ONLY PROTEIN 48"/>
    <property type="match status" value="1"/>
</dbReference>
<dbReference type="SMART" id="SM00256">
    <property type="entry name" value="FBOX"/>
    <property type="match status" value="1"/>
</dbReference>
<dbReference type="SUPFAM" id="SSF81383">
    <property type="entry name" value="F-box domain"/>
    <property type="match status" value="1"/>
</dbReference>
<dbReference type="PANTHER" id="PTHR12874">
    <property type="entry name" value="F-BOX ONLY PROTEIN 48-RELATED"/>
    <property type="match status" value="1"/>
</dbReference>
<feature type="compositionally biased region" description="Low complexity" evidence="1">
    <location>
        <begin position="1"/>
        <end position="21"/>
    </location>
</feature>
<dbReference type="EMBL" id="QEAQ01000253">
    <property type="protein sequence ID" value="TPX53091.1"/>
    <property type="molecule type" value="Genomic_DNA"/>
</dbReference>
<dbReference type="InterPro" id="IPR001810">
    <property type="entry name" value="F-box_dom"/>
</dbReference>
<keyword evidence="4" id="KW-1185">Reference proteome</keyword>
<protein>
    <recommendedName>
        <fullName evidence="2">F-box domain-containing protein</fullName>
    </recommendedName>
</protein>
<dbReference type="GO" id="GO:0031146">
    <property type="term" value="P:SCF-dependent proteasomal ubiquitin-dependent protein catabolic process"/>
    <property type="evidence" value="ECO:0007669"/>
    <property type="project" value="TreeGrafter"/>
</dbReference>
<dbReference type="GO" id="GO:0005737">
    <property type="term" value="C:cytoplasm"/>
    <property type="evidence" value="ECO:0007669"/>
    <property type="project" value="TreeGrafter"/>
</dbReference>
<gene>
    <name evidence="3" type="ORF">PhCBS80983_g06363</name>
</gene>
<dbReference type="Gene3D" id="1.20.1280.50">
    <property type="match status" value="1"/>
</dbReference>
<evidence type="ECO:0000313" key="3">
    <source>
        <dbReference type="EMBL" id="TPX53091.1"/>
    </source>
</evidence>
<comment type="caution">
    <text evidence="3">The sequence shown here is derived from an EMBL/GenBank/DDBJ whole genome shotgun (WGS) entry which is preliminary data.</text>
</comment>
<dbReference type="AlphaFoldDB" id="A0A507DNV0"/>
<dbReference type="PROSITE" id="PS50181">
    <property type="entry name" value="FBOX"/>
    <property type="match status" value="1"/>
</dbReference>
<dbReference type="Pfam" id="PF12937">
    <property type="entry name" value="F-box-like"/>
    <property type="match status" value="1"/>
</dbReference>
<dbReference type="InterPro" id="IPR036047">
    <property type="entry name" value="F-box-like_dom_sf"/>
</dbReference>
<proteinExistence type="predicted"/>
<reference evidence="3 4" key="1">
    <citation type="journal article" date="2019" name="Sci. Rep.">
        <title>Comparative genomics of chytrid fungi reveal insights into the obligate biotrophic and pathogenic lifestyle of Synchytrium endobioticum.</title>
        <authorList>
            <person name="van de Vossenberg B.T.L.H."/>
            <person name="Warris S."/>
            <person name="Nguyen H.D.T."/>
            <person name="van Gent-Pelzer M.P.E."/>
            <person name="Joly D.L."/>
            <person name="van de Geest H.C."/>
            <person name="Bonants P.J.M."/>
            <person name="Smith D.S."/>
            <person name="Levesque C.A."/>
            <person name="van der Lee T.A.J."/>
        </authorList>
    </citation>
    <scope>NUCLEOTIDE SEQUENCE [LARGE SCALE GENOMIC DNA]</scope>
    <source>
        <strain evidence="3 4">CBS 809.83</strain>
    </source>
</reference>